<comment type="caution">
    <text evidence="3">The sequence shown here is derived from an EMBL/GenBank/DDBJ whole genome shotgun (WGS) entry which is preliminary data.</text>
</comment>
<protein>
    <recommendedName>
        <fullName evidence="2">CAAX prenyl protease 2/Lysostaphin resistance protein A-like domain-containing protein</fullName>
    </recommendedName>
</protein>
<dbReference type="EMBL" id="BRXR01000001">
    <property type="protein sequence ID" value="GLC29174.1"/>
    <property type="molecule type" value="Genomic_DNA"/>
</dbReference>
<evidence type="ECO:0000313" key="4">
    <source>
        <dbReference type="Proteomes" id="UP001208567"/>
    </source>
</evidence>
<feature type="transmembrane region" description="Helical" evidence="1">
    <location>
        <begin position="159"/>
        <end position="192"/>
    </location>
</feature>
<dbReference type="RefSeq" id="WP_264848459.1">
    <property type="nucleotide sequence ID" value="NZ_BRXR01000001.1"/>
</dbReference>
<feature type="domain" description="CAAX prenyl protease 2/Lysostaphin resistance protein A-like" evidence="2">
    <location>
        <begin position="123"/>
        <end position="210"/>
    </location>
</feature>
<dbReference type="InterPro" id="IPR003675">
    <property type="entry name" value="Rce1/LyrA-like_dom"/>
</dbReference>
<dbReference type="PANTHER" id="PTHR36435">
    <property type="entry name" value="SLR1288 PROTEIN"/>
    <property type="match status" value="1"/>
</dbReference>
<feature type="transmembrane region" description="Helical" evidence="1">
    <location>
        <begin position="227"/>
        <end position="246"/>
    </location>
</feature>
<feature type="transmembrane region" description="Helical" evidence="1">
    <location>
        <begin position="12"/>
        <end position="34"/>
    </location>
</feature>
<sequence>MRKQVSPSIRQANIIYLLLVIIITIGSAILQPILGLGGNLWVNELIYLLLPVAVLCKLNGWSFRETYRYKSTSKSNIGLGILSGISIWFFAAYISIIITTGLDKGVGKLSVDLSKISTTPLQGILMLIGMVILAPLCEELFFRGFVQRAYESCSKKYSFIIAGVLFGLFHVLNGVSSIFSATIMGLVLGYLVYRTDSIFTSMSAHAAMNFSAIVFSSALTSMDITKIPIWFHIAAFVGICLCVYLLRRVRRNNIKGTDIYFGEYLPNERKKGNAYIALAIAILFLFAMGSFELLIRSGSISVPTSAETKIDSK</sequence>
<gene>
    <name evidence="3" type="ORF">bsdE14_05840</name>
</gene>
<dbReference type="Pfam" id="PF02517">
    <property type="entry name" value="Rce1-like"/>
    <property type="match status" value="1"/>
</dbReference>
<name>A0ABQ5N1T9_9CLOT</name>
<accession>A0ABQ5N1T9</accession>
<keyword evidence="1" id="KW-0812">Transmembrane</keyword>
<organism evidence="3 4">
    <name type="scientific">Clostridium omnivorum</name>
    <dbReference type="NCBI Taxonomy" id="1604902"/>
    <lineage>
        <taxon>Bacteria</taxon>
        <taxon>Bacillati</taxon>
        <taxon>Bacillota</taxon>
        <taxon>Clostridia</taxon>
        <taxon>Eubacteriales</taxon>
        <taxon>Clostridiaceae</taxon>
        <taxon>Clostridium</taxon>
    </lineage>
</organism>
<evidence type="ECO:0000259" key="2">
    <source>
        <dbReference type="Pfam" id="PF02517"/>
    </source>
</evidence>
<keyword evidence="4" id="KW-1185">Reference proteome</keyword>
<proteinExistence type="predicted"/>
<feature type="transmembrane region" description="Helical" evidence="1">
    <location>
        <begin position="274"/>
        <end position="295"/>
    </location>
</feature>
<evidence type="ECO:0000256" key="1">
    <source>
        <dbReference type="SAM" id="Phobius"/>
    </source>
</evidence>
<keyword evidence="1" id="KW-0472">Membrane</keyword>
<dbReference type="InterPro" id="IPR052710">
    <property type="entry name" value="CAAX_protease"/>
</dbReference>
<feature type="transmembrane region" description="Helical" evidence="1">
    <location>
        <begin position="119"/>
        <end position="138"/>
    </location>
</feature>
<feature type="transmembrane region" description="Helical" evidence="1">
    <location>
        <begin position="79"/>
        <end position="99"/>
    </location>
</feature>
<evidence type="ECO:0000313" key="3">
    <source>
        <dbReference type="EMBL" id="GLC29174.1"/>
    </source>
</evidence>
<feature type="transmembrane region" description="Helical" evidence="1">
    <location>
        <begin position="40"/>
        <end position="58"/>
    </location>
</feature>
<dbReference type="PANTHER" id="PTHR36435:SF1">
    <property type="entry name" value="CAAX AMINO TERMINAL PROTEASE FAMILY PROTEIN"/>
    <property type="match status" value="1"/>
</dbReference>
<dbReference type="Proteomes" id="UP001208567">
    <property type="component" value="Unassembled WGS sequence"/>
</dbReference>
<reference evidence="3 4" key="1">
    <citation type="journal article" date="2024" name="Int. J. Syst. Evol. Microbiol.">
        <title>Clostridium omnivorum sp. nov., isolated from anoxic soil under the treatment of reductive soil disinfestation.</title>
        <authorList>
            <person name="Ueki A."/>
            <person name="Tonouchi A."/>
            <person name="Kaku N."/>
            <person name="Honma S."/>
            <person name="Ueki K."/>
        </authorList>
    </citation>
    <scope>NUCLEOTIDE SEQUENCE [LARGE SCALE GENOMIC DNA]</scope>
    <source>
        <strain evidence="3 4">E14</strain>
    </source>
</reference>
<keyword evidence="1" id="KW-1133">Transmembrane helix</keyword>